<keyword evidence="4 7" id="KW-0378">Hydrolase</keyword>
<dbReference type="GO" id="GO:0046872">
    <property type="term" value="F:metal ion binding"/>
    <property type="evidence" value="ECO:0007669"/>
    <property type="project" value="UniProtKB-KW"/>
</dbReference>
<feature type="binding site" evidence="6">
    <location>
        <position position="213"/>
    </location>
    <ligand>
        <name>Mg(2+)</name>
        <dbReference type="ChEBI" id="CHEBI:18420"/>
        <label>1</label>
        <note>catalytic</note>
    </ligand>
</feature>
<dbReference type="FunFam" id="3.30.540.10:FF:000003">
    <property type="entry name" value="Inositol-1-monophosphatase"/>
    <property type="match status" value="1"/>
</dbReference>
<organism evidence="8 9">
    <name type="scientific">Desulfamplus magnetovallimortis</name>
    <dbReference type="NCBI Taxonomy" id="1246637"/>
    <lineage>
        <taxon>Bacteria</taxon>
        <taxon>Pseudomonadati</taxon>
        <taxon>Thermodesulfobacteriota</taxon>
        <taxon>Desulfobacteria</taxon>
        <taxon>Desulfobacterales</taxon>
        <taxon>Desulfobacteraceae</taxon>
        <taxon>Desulfamplus</taxon>
    </lineage>
</organism>
<dbReference type="SUPFAM" id="SSF56655">
    <property type="entry name" value="Carbohydrate phosphatase"/>
    <property type="match status" value="1"/>
</dbReference>
<dbReference type="EC" id="3.1.3.25" evidence="7"/>
<reference evidence="8 9" key="1">
    <citation type="submission" date="2017-03" db="EMBL/GenBank/DDBJ databases">
        <authorList>
            <person name="Afonso C.L."/>
            <person name="Miller P.J."/>
            <person name="Scott M.A."/>
            <person name="Spackman E."/>
            <person name="Goraichik I."/>
            <person name="Dimitrov K.M."/>
            <person name="Suarez D.L."/>
            <person name="Swayne D.E."/>
        </authorList>
    </citation>
    <scope>NUCLEOTIDE SEQUENCE [LARGE SCALE GENOMIC DNA]</scope>
    <source>
        <strain evidence="8">PRJEB14757</strain>
    </source>
</reference>
<evidence type="ECO:0000256" key="7">
    <source>
        <dbReference type="RuleBase" id="RU364068"/>
    </source>
</evidence>
<dbReference type="InterPro" id="IPR033942">
    <property type="entry name" value="IMPase"/>
</dbReference>
<dbReference type="GO" id="GO:0007165">
    <property type="term" value="P:signal transduction"/>
    <property type="evidence" value="ECO:0007669"/>
    <property type="project" value="TreeGrafter"/>
</dbReference>
<dbReference type="GO" id="GO:0006020">
    <property type="term" value="P:inositol metabolic process"/>
    <property type="evidence" value="ECO:0007669"/>
    <property type="project" value="TreeGrafter"/>
</dbReference>
<keyword evidence="9" id="KW-1185">Reference proteome</keyword>
<gene>
    <name evidence="8" type="ORF">MTBBW1_2510012</name>
</gene>
<sequence length="258" mass="28849">MITNSFKKELLTAQSAALAAGKIQTALFHKSNQVIRKSPKEFVTTVDMNAQKEIELILNHDFPAYSLFTEEKVVQGKYPENERFWIVDPLDGTHNYIARLPFYGVSIALMEKKQFLVGVIYLPAFDKLFHAVKGEGAYCNEKKISVSKNGDLSKSMVAYDNQFYLDQKIFDNYKKLIQNTFTTRILGSAVCDICLIASGDIDARIWNKTKLVDIAAGVTILQEAGGSITDFKGNPVSLFPSDVIASNGKVDRQLMNLF</sequence>
<evidence type="ECO:0000256" key="4">
    <source>
        <dbReference type="ARBA" id="ARBA00022801"/>
    </source>
</evidence>
<feature type="binding site" evidence="6">
    <location>
        <position position="88"/>
    </location>
    <ligand>
        <name>Mg(2+)</name>
        <dbReference type="ChEBI" id="CHEBI:18420"/>
        <label>1</label>
        <note>catalytic</note>
    </ligand>
</feature>
<dbReference type="RefSeq" id="WP_080809503.1">
    <property type="nucleotide sequence ID" value="NZ_LT828568.1"/>
</dbReference>
<dbReference type="AlphaFoldDB" id="A0A1W1HEG5"/>
<evidence type="ECO:0000256" key="5">
    <source>
        <dbReference type="ARBA" id="ARBA00022842"/>
    </source>
</evidence>
<evidence type="ECO:0000313" key="8">
    <source>
        <dbReference type="EMBL" id="SLM30894.1"/>
    </source>
</evidence>
<feature type="binding site" evidence="6">
    <location>
        <position position="91"/>
    </location>
    <ligand>
        <name>Mg(2+)</name>
        <dbReference type="ChEBI" id="CHEBI:18420"/>
        <label>1</label>
        <note>catalytic</note>
    </ligand>
</feature>
<comment type="cofactor">
    <cofactor evidence="2 6 7">
        <name>Mg(2+)</name>
        <dbReference type="ChEBI" id="CHEBI:18420"/>
    </cofactor>
</comment>
<dbReference type="GO" id="GO:0008934">
    <property type="term" value="F:inositol monophosphate 1-phosphatase activity"/>
    <property type="evidence" value="ECO:0007669"/>
    <property type="project" value="InterPro"/>
</dbReference>
<dbReference type="Pfam" id="PF00459">
    <property type="entry name" value="Inositol_P"/>
    <property type="match status" value="1"/>
</dbReference>
<dbReference type="PANTHER" id="PTHR20854:SF4">
    <property type="entry name" value="INOSITOL-1-MONOPHOSPHATASE-RELATED"/>
    <property type="match status" value="1"/>
</dbReference>
<accession>A0A1W1HEG5</accession>
<dbReference type="PANTHER" id="PTHR20854">
    <property type="entry name" value="INOSITOL MONOPHOSPHATASE"/>
    <property type="match status" value="1"/>
</dbReference>
<evidence type="ECO:0000256" key="2">
    <source>
        <dbReference type="ARBA" id="ARBA00001946"/>
    </source>
</evidence>
<keyword evidence="3 6" id="KW-0479">Metal-binding</keyword>
<feature type="binding site" evidence="6">
    <location>
        <position position="70"/>
    </location>
    <ligand>
        <name>Mg(2+)</name>
        <dbReference type="ChEBI" id="CHEBI:18420"/>
        <label>1</label>
        <note>catalytic</note>
    </ligand>
</feature>
<keyword evidence="5 6" id="KW-0460">Magnesium</keyword>
<dbReference type="Gene3D" id="3.40.190.80">
    <property type="match status" value="1"/>
</dbReference>
<dbReference type="CDD" id="cd01639">
    <property type="entry name" value="IMPase"/>
    <property type="match status" value="1"/>
</dbReference>
<evidence type="ECO:0000256" key="3">
    <source>
        <dbReference type="ARBA" id="ARBA00022723"/>
    </source>
</evidence>
<dbReference type="PRINTS" id="PR00377">
    <property type="entry name" value="IMPHPHTASES"/>
</dbReference>
<dbReference type="STRING" id="1246637.MTBBW1_2510012"/>
<dbReference type="Gene3D" id="3.30.540.10">
    <property type="entry name" value="Fructose-1,6-Bisphosphatase, subunit A, domain 1"/>
    <property type="match status" value="1"/>
</dbReference>
<proteinExistence type="inferred from homology"/>
<dbReference type="InterPro" id="IPR000760">
    <property type="entry name" value="Inositol_monophosphatase-like"/>
</dbReference>
<feature type="binding site" evidence="6">
    <location>
        <position position="90"/>
    </location>
    <ligand>
        <name>Mg(2+)</name>
        <dbReference type="ChEBI" id="CHEBI:18420"/>
        <label>2</label>
    </ligand>
</feature>
<comment type="catalytic activity">
    <reaction evidence="1 7">
        <text>a myo-inositol phosphate + H2O = myo-inositol + phosphate</text>
        <dbReference type="Rhea" id="RHEA:24056"/>
        <dbReference type="ChEBI" id="CHEBI:15377"/>
        <dbReference type="ChEBI" id="CHEBI:17268"/>
        <dbReference type="ChEBI" id="CHEBI:43474"/>
        <dbReference type="ChEBI" id="CHEBI:84139"/>
        <dbReference type="EC" id="3.1.3.25"/>
    </reaction>
</comment>
<protein>
    <recommendedName>
        <fullName evidence="7">Inositol-1-monophosphatase</fullName>
        <ecNumber evidence="7">3.1.3.25</ecNumber>
    </recommendedName>
</protein>
<dbReference type="EMBL" id="FWEV01000170">
    <property type="protein sequence ID" value="SLM30894.1"/>
    <property type="molecule type" value="Genomic_DNA"/>
</dbReference>
<evidence type="ECO:0000256" key="1">
    <source>
        <dbReference type="ARBA" id="ARBA00001033"/>
    </source>
</evidence>
<name>A0A1W1HEG5_9BACT</name>
<evidence type="ECO:0000313" key="9">
    <source>
        <dbReference type="Proteomes" id="UP000191931"/>
    </source>
</evidence>
<dbReference type="Proteomes" id="UP000191931">
    <property type="component" value="Unassembled WGS sequence"/>
</dbReference>
<dbReference type="OrthoDB" id="9785695at2"/>
<comment type="similarity">
    <text evidence="7">Belongs to the inositol monophosphatase superfamily.</text>
</comment>
<evidence type="ECO:0000256" key="6">
    <source>
        <dbReference type="PIRSR" id="PIRSR600760-2"/>
    </source>
</evidence>